<gene>
    <name evidence="4" type="ORF">B0T24DRAFT_678188</name>
</gene>
<dbReference type="InterPro" id="IPR036864">
    <property type="entry name" value="Zn2-C6_fun-type_DNA-bd_sf"/>
</dbReference>
<sequence length="464" mass="48135">MASHAAHKRLACDRCRSHKLRCPRTGQSTEPCGRCQRAGAECKTGSARPIGRPRAPPIPPALFCEHGHPAALAAPPPTHGTRDTALSTPDADAQTGTAMTASTASPQPRPWPMQIDYLPDLLDSPPPPWETTMDHMFGSQIFDGGAMASPSIFTDLQYLDPSLDHQFPTHRSFDTDIAPVPTAHGALARITSTRSSSNNSSSSTNDANDSPGTDDDDGTGIGTGRTGALIGLSRLNESVARQLAAVDTFPWAQPDTIDACSGKLDSSTENPLASALKSVAQFHVILGSLSPSSGLPDSDPLSTSTRLLVLSVYLQVMQLFKAIFAAARRLLDAIPRAVLDAFTFEPGLPIAGMDMGATPGLLYVKIVVQVVLHQIEGMEALLGLPGEYRLSWSAPWGRSSIITTTGGGGGGGGGGRGGIFGEPDADALLQSVLAGGSPGLGGGGGGVVPVQSLRDDLAKVLGNM</sequence>
<organism evidence="4 5">
    <name type="scientific">Lasiosphaeria ovina</name>
    <dbReference type="NCBI Taxonomy" id="92902"/>
    <lineage>
        <taxon>Eukaryota</taxon>
        <taxon>Fungi</taxon>
        <taxon>Dikarya</taxon>
        <taxon>Ascomycota</taxon>
        <taxon>Pezizomycotina</taxon>
        <taxon>Sordariomycetes</taxon>
        <taxon>Sordariomycetidae</taxon>
        <taxon>Sordariales</taxon>
        <taxon>Lasiosphaeriaceae</taxon>
        <taxon>Lasiosphaeria</taxon>
    </lineage>
</organism>
<evidence type="ECO:0000313" key="5">
    <source>
        <dbReference type="Proteomes" id="UP001287356"/>
    </source>
</evidence>
<dbReference type="Gene3D" id="4.10.240.10">
    <property type="entry name" value="Zn(2)-C6 fungal-type DNA-binding domain"/>
    <property type="match status" value="1"/>
</dbReference>
<evidence type="ECO:0000256" key="1">
    <source>
        <dbReference type="ARBA" id="ARBA00023242"/>
    </source>
</evidence>
<keyword evidence="5" id="KW-1185">Reference proteome</keyword>
<dbReference type="AlphaFoldDB" id="A0AAE0NB15"/>
<feature type="compositionally biased region" description="Low complexity" evidence="2">
    <location>
        <begin position="191"/>
        <end position="205"/>
    </location>
</feature>
<dbReference type="PROSITE" id="PS50048">
    <property type="entry name" value="ZN2_CY6_FUNGAL_2"/>
    <property type="match status" value="1"/>
</dbReference>
<evidence type="ECO:0000256" key="2">
    <source>
        <dbReference type="SAM" id="MobiDB-lite"/>
    </source>
</evidence>
<keyword evidence="1" id="KW-0539">Nucleus</keyword>
<reference evidence="4" key="2">
    <citation type="submission" date="2023-06" db="EMBL/GenBank/DDBJ databases">
        <authorList>
            <consortium name="Lawrence Berkeley National Laboratory"/>
            <person name="Haridas S."/>
            <person name="Hensen N."/>
            <person name="Bonometti L."/>
            <person name="Westerberg I."/>
            <person name="Brannstrom I.O."/>
            <person name="Guillou S."/>
            <person name="Cros-Aarteil S."/>
            <person name="Calhoun S."/>
            <person name="Kuo A."/>
            <person name="Mondo S."/>
            <person name="Pangilinan J."/>
            <person name="Riley R."/>
            <person name="Labutti K."/>
            <person name="Andreopoulos B."/>
            <person name="Lipzen A."/>
            <person name="Chen C."/>
            <person name="Yanf M."/>
            <person name="Daum C."/>
            <person name="Ng V."/>
            <person name="Clum A."/>
            <person name="Steindorff A."/>
            <person name="Ohm R."/>
            <person name="Martin F."/>
            <person name="Silar P."/>
            <person name="Natvig D."/>
            <person name="Lalanne C."/>
            <person name="Gautier V."/>
            <person name="Ament-Velasquez S.L."/>
            <person name="Kruys A."/>
            <person name="Hutchinson M.I."/>
            <person name="Powell A.J."/>
            <person name="Barry K."/>
            <person name="Miller A.N."/>
            <person name="Grigoriev I.V."/>
            <person name="Debuchy R."/>
            <person name="Gladieux P."/>
            <person name="Thoren M.H."/>
            <person name="Johannesson H."/>
        </authorList>
    </citation>
    <scope>NUCLEOTIDE SEQUENCE</scope>
    <source>
        <strain evidence="4">CBS 958.72</strain>
    </source>
</reference>
<protein>
    <recommendedName>
        <fullName evidence="3">Zn(2)-C6 fungal-type domain-containing protein</fullName>
    </recommendedName>
</protein>
<dbReference type="Proteomes" id="UP001287356">
    <property type="component" value="Unassembled WGS sequence"/>
</dbReference>
<feature type="region of interest" description="Disordered" evidence="2">
    <location>
        <begin position="75"/>
        <end position="110"/>
    </location>
</feature>
<dbReference type="PANTHER" id="PTHR31668">
    <property type="entry name" value="GLUCOSE TRANSPORT TRANSCRIPTION REGULATOR RGT1-RELATED-RELATED"/>
    <property type="match status" value="1"/>
</dbReference>
<accession>A0AAE0NB15</accession>
<feature type="region of interest" description="Disordered" evidence="2">
    <location>
        <begin position="191"/>
        <end position="222"/>
    </location>
</feature>
<dbReference type="GO" id="GO:0008270">
    <property type="term" value="F:zinc ion binding"/>
    <property type="evidence" value="ECO:0007669"/>
    <property type="project" value="InterPro"/>
</dbReference>
<dbReference type="CDD" id="cd00067">
    <property type="entry name" value="GAL4"/>
    <property type="match status" value="1"/>
</dbReference>
<evidence type="ECO:0000313" key="4">
    <source>
        <dbReference type="EMBL" id="KAK3377351.1"/>
    </source>
</evidence>
<evidence type="ECO:0000259" key="3">
    <source>
        <dbReference type="PROSITE" id="PS50048"/>
    </source>
</evidence>
<dbReference type="InterPro" id="IPR050797">
    <property type="entry name" value="Carb_Metab_Trans_Reg"/>
</dbReference>
<reference evidence="4" key="1">
    <citation type="journal article" date="2023" name="Mol. Phylogenet. Evol.">
        <title>Genome-scale phylogeny and comparative genomics of the fungal order Sordariales.</title>
        <authorList>
            <person name="Hensen N."/>
            <person name="Bonometti L."/>
            <person name="Westerberg I."/>
            <person name="Brannstrom I.O."/>
            <person name="Guillou S."/>
            <person name="Cros-Aarteil S."/>
            <person name="Calhoun S."/>
            <person name="Haridas S."/>
            <person name="Kuo A."/>
            <person name="Mondo S."/>
            <person name="Pangilinan J."/>
            <person name="Riley R."/>
            <person name="LaButti K."/>
            <person name="Andreopoulos B."/>
            <person name="Lipzen A."/>
            <person name="Chen C."/>
            <person name="Yan M."/>
            <person name="Daum C."/>
            <person name="Ng V."/>
            <person name="Clum A."/>
            <person name="Steindorff A."/>
            <person name="Ohm R.A."/>
            <person name="Martin F."/>
            <person name="Silar P."/>
            <person name="Natvig D.O."/>
            <person name="Lalanne C."/>
            <person name="Gautier V."/>
            <person name="Ament-Velasquez S.L."/>
            <person name="Kruys A."/>
            <person name="Hutchinson M.I."/>
            <person name="Powell A.J."/>
            <person name="Barry K."/>
            <person name="Miller A.N."/>
            <person name="Grigoriev I.V."/>
            <person name="Debuchy R."/>
            <person name="Gladieux P."/>
            <person name="Hiltunen Thoren M."/>
            <person name="Johannesson H."/>
        </authorList>
    </citation>
    <scope>NUCLEOTIDE SEQUENCE</scope>
    <source>
        <strain evidence="4">CBS 958.72</strain>
    </source>
</reference>
<dbReference type="EMBL" id="JAULSN010000003">
    <property type="protein sequence ID" value="KAK3377351.1"/>
    <property type="molecule type" value="Genomic_DNA"/>
</dbReference>
<comment type="caution">
    <text evidence="4">The sequence shown here is derived from an EMBL/GenBank/DDBJ whole genome shotgun (WGS) entry which is preliminary data.</text>
</comment>
<name>A0AAE0NB15_9PEZI</name>
<feature type="domain" description="Zn(2)-C6 fungal-type" evidence="3">
    <location>
        <begin position="11"/>
        <end position="44"/>
    </location>
</feature>
<proteinExistence type="predicted"/>
<dbReference type="PROSITE" id="PS00463">
    <property type="entry name" value="ZN2_CY6_FUNGAL_1"/>
    <property type="match status" value="1"/>
</dbReference>
<feature type="compositionally biased region" description="Polar residues" evidence="2">
    <location>
        <begin position="94"/>
        <end position="106"/>
    </location>
</feature>
<dbReference type="SUPFAM" id="SSF57701">
    <property type="entry name" value="Zn2/Cys6 DNA-binding domain"/>
    <property type="match status" value="1"/>
</dbReference>
<dbReference type="Pfam" id="PF00172">
    <property type="entry name" value="Zn_clus"/>
    <property type="match status" value="1"/>
</dbReference>
<dbReference type="GO" id="GO:0000981">
    <property type="term" value="F:DNA-binding transcription factor activity, RNA polymerase II-specific"/>
    <property type="evidence" value="ECO:0007669"/>
    <property type="project" value="InterPro"/>
</dbReference>
<dbReference type="InterPro" id="IPR001138">
    <property type="entry name" value="Zn2Cys6_DnaBD"/>
</dbReference>